<reference evidence="1 2" key="1">
    <citation type="submission" date="2018-05" db="EMBL/GenBank/DDBJ databases">
        <title>Genome sequencing and assembly of the regulated plant pathogen Lachnellula willkommii and related sister species for the development of diagnostic species identification markers.</title>
        <authorList>
            <person name="Giroux E."/>
            <person name="Bilodeau G."/>
        </authorList>
    </citation>
    <scope>NUCLEOTIDE SEQUENCE [LARGE SCALE GENOMIC DNA]</scope>
    <source>
        <strain evidence="1 2">CBS 160.35</strain>
    </source>
</reference>
<evidence type="ECO:0000313" key="1">
    <source>
        <dbReference type="EMBL" id="TVY39140.1"/>
    </source>
</evidence>
<proteinExistence type="predicted"/>
<dbReference type="Proteomes" id="UP000443090">
    <property type="component" value="Unassembled WGS sequence"/>
</dbReference>
<comment type="caution">
    <text evidence="1">The sequence shown here is derived from an EMBL/GenBank/DDBJ whole genome shotgun (WGS) entry which is preliminary data.</text>
</comment>
<gene>
    <name evidence="1" type="ORF">LOCC1_G007325</name>
</gene>
<organism evidence="1 2">
    <name type="scientific">Lachnellula occidentalis</name>
    <dbReference type="NCBI Taxonomy" id="215460"/>
    <lineage>
        <taxon>Eukaryota</taxon>
        <taxon>Fungi</taxon>
        <taxon>Dikarya</taxon>
        <taxon>Ascomycota</taxon>
        <taxon>Pezizomycotina</taxon>
        <taxon>Leotiomycetes</taxon>
        <taxon>Helotiales</taxon>
        <taxon>Lachnaceae</taxon>
        <taxon>Lachnellula</taxon>
    </lineage>
</organism>
<dbReference type="EMBL" id="QGMI01000545">
    <property type="protein sequence ID" value="TVY39140.1"/>
    <property type="molecule type" value="Genomic_DNA"/>
</dbReference>
<keyword evidence="2" id="KW-1185">Reference proteome</keyword>
<evidence type="ECO:0000313" key="2">
    <source>
        <dbReference type="Proteomes" id="UP000443090"/>
    </source>
</evidence>
<dbReference type="AlphaFoldDB" id="A0A8H8RT42"/>
<name>A0A8H8RT42_9HELO</name>
<dbReference type="OrthoDB" id="4733107at2759"/>
<sequence length="94" mass="10091">FPEPQETAYVNNSTSEPFYGQTTIVTTPFQLNATIPADAADAVVGALVSTEASASSYAGPMAVIKGSGLVFYSPEDDVNCYNEFWQRDNESVDN</sequence>
<accession>A0A8H8RT42</accession>
<protein>
    <submittedName>
        <fullName evidence="1">Uncharacterized protein</fullName>
    </submittedName>
</protein>
<feature type="non-terminal residue" evidence="1">
    <location>
        <position position="1"/>
    </location>
</feature>